<gene>
    <name evidence="2" type="ORF">IW261DRAFT_1425160</name>
</gene>
<keyword evidence="3" id="KW-1185">Reference proteome</keyword>
<dbReference type="EMBL" id="JAUEPR010000051">
    <property type="protein sequence ID" value="KAK0471346.1"/>
    <property type="molecule type" value="Genomic_DNA"/>
</dbReference>
<sequence length="106" mass="12276">MWYGYMGAIIWVPYPFCLTIGLHTIPLWYKAIKLKQIVNKLEDVHGHALSPIGNSDIKRMNQCQWILLFQIFTFKELDQLSNVCPSIGVDNHPIITWMVVETWATA</sequence>
<proteinExistence type="predicted"/>
<organism evidence="2 3">
    <name type="scientific">Armillaria novae-zelandiae</name>
    <dbReference type="NCBI Taxonomy" id="153914"/>
    <lineage>
        <taxon>Eukaryota</taxon>
        <taxon>Fungi</taxon>
        <taxon>Dikarya</taxon>
        <taxon>Basidiomycota</taxon>
        <taxon>Agaricomycotina</taxon>
        <taxon>Agaricomycetes</taxon>
        <taxon>Agaricomycetidae</taxon>
        <taxon>Agaricales</taxon>
        <taxon>Marasmiineae</taxon>
        <taxon>Physalacriaceae</taxon>
        <taxon>Armillaria</taxon>
    </lineage>
</organism>
<protein>
    <submittedName>
        <fullName evidence="2">Uncharacterized protein</fullName>
    </submittedName>
</protein>
<accession>A0AA39NT35</accession>
<dbReference type="AlphaFoldDB" id="A0AA39NT35"/>
<name>A0AA39NT35_9AGAR</name>
<evidence type="ECO:0000313" key="3">
    <source>
        <dbReference type="Proteomes" id="UP001175227"/>
    </source>
</evidence>
<keyword evidence="1" id="KW-1133">Transmembrane helix</keyword>
<dbReference type="Proteomes" id="UP001175227">
    <property type="component" value="Unassembled WGS sequence"/>
</dbReference>
<feature type="transmembrane region" description="Helical" evidence="1">
    <location>
        <begin position="6"/>
        <end position="29"/>
    </location>
</feature>
<reference evidence="2" key="1">
    <citation type="submission" date="2023-06" db="EMBL/GenBank/DDBJ databases">
        <authorList>
            <consortium name="Lawrence Berkeley National Laboratory"/>
            <person name="Ahrendt S."/>
            <person name="Sahu N."/>
            <person name="Indic B."/>
            <person name="Wong-Bajracharya J."/>
            <person name="Merenyi Z."/>
            <person name="Ke H.-M."/>
            <person name="Monk M."/>
            <person name="Kocsube S."/>
            <person name="Drula E."/>
            <person name="Lipzen A."/>
            <person name="Balint B."/>
            <person name="Henrissat B."/>
            <person name="Andreopoulos B."/>
            <person name="Martin F.M."/>
            <person name="Harder C.B."/>
            <person name="Rigling D."/>
            <person name="Ford K.L."/>
            <person name="Foster G.D."/>
            <person name="Pangilinan J."/>
            <person name="Papanicolaou A."/>
            <person name="Barry K."/>
            <person name="LaButti K."/>
            <person name="Viragh M."/>
            <person name="Koriabine M."/>
            <person name="Yan M."/>
            <person name="Riley R."/>
            <person name="Champramary S."/>
            <person name="Plett K.L."/>
            <person name="Tsai I.J."/>
            <person name="Slot J."/>
            <person name="Sipos G."/>
            <person name="Plett J."/>
            <person name="Nagy L.G."/>
            <person name="Grigoriev I.V."/>
        </authorList>
    </citation>
    <scope>NUCLEOTIDE SEQUENCE</scope>
    <source>
        <strain evidence="2">ICMP 16352</strain>
    </source>
</reference>
<evidence type="ECO:0000313" key="2">
    <source>
        <dbReference type="EMBL" id="KAK0471346.1"/>
    </source>
</evidence>
<keyword evidence="1" id="KW-0472">Membrane</keyword>
<evidence type="ECO:0000256" key="1">
    <source>
        <dbReference type="SAM" id="Phobius"/>
    </source>
</evidence>
<keyword evidence="1" id="KW-0812">Transmembrane</keyword>
<comment type="caution">
    <text evidence="2">The sequence shown here is derived from an EMBL/GenBank/DDBJ whole genome shotgun (WGS) entry which is preliminary data.</text>
</comment>